<reference evidence="3" key="1">
    <citation type="submission" date="2021-01" db="EMBL/GenBank/DDBJ databases">
        <title>Adiantum capillus-veneris genome.</title>
        <authorList>
            <person name="Fang Y."/>
            <person name="Liao Q."/>
        </authorList>
    </citation>
    <scope>NUCLEOTIDE SEQUENCE</scope>
    <source>
        <strain evidence="3">H3</strain>
        <tissue evidence="3">Leaf</tissue>
    </source>
</reference>
<proteinExistence type="predicted"/>
<feature type="signal peptide" evidence="2">
    <location>
        <begin position="1"/>
        <end position="16"/>
    </location>
</feature>
<comment type="caution">
    <text evidence="3">The sequence shown here is derived from an EMBL/GenBank/DDBJ whole genome shotgun (WGS) entry which is preliminary data.</text>
</comment>
<keyword evidence="1" id="KW-0472">Membrane</keyword>
<keyword evidence="2" id="KW-0732">Signal</keyword>
<feature type="transmembrane region" description="Helical" evidence="1">
    <location>
        <begin position="128"/>
        <end position="149"/>
    </location>
</feature>
<dbReference type="EMBL" id="JABFUD020000014">
    <property type="protein sequence ID" value="KAI5070250.1"/>
    <property type="molecule type" value="Genomic_DNA"/>
</dbReference>
<name>A0A9D4ULZ3_ADICA</name>
<feature type="transmembrane region" description="Helical" evidence="1">
    <location>
        <begin position="155"/>
        <end position="174"/>
    </location>
</feature>
<evidence type="ECO:0000256" key="2">
    <source>
        <dbReference type="SAM" id="SignalP"/>
    </source>
</evidence>
<keyword evidence="1" id="KW-1133">Transmembrane helix</keyword>
<dbReference type="Proteomes" id="UP000886520">
    <property type="component" value="Chromosome 14"/>
</dbReference>
<keyword evidence="1" id="KW-0812">Transmembrane</keyword>
<dbReference type="OrthoDB" id="748739at2759"/>
<accession>A0A9D4ULZ3</accession>
<evidence type="ECO:0000256" key="1">
    <source>
        <dbReference type="SAM" id="Phobius"/>
    </source>
</evidence>
<evidence type="ECO:0000313" key="4">
    <source>
        <dbReference type="Proteomes" id="UP000886520"/>
    </source>
</evidence>
<dbReference type="PANTHER" id="PTHR48223:SF1">
    <property type="entry name" value="ABC TRANSMEMBRANE TYPE-1 DOMAIN-CONTAINING PROTEIN"/>
    <property type="match status" value="1"/>
</dbReference>
<sequence>MLQMLVGGLLLAATQSRYVISSGAWQLNHPCYHSSFQGHHERIGILFQRKDHLCHALPLQTFTTGNDSEARPSQSLTSECEGKVGADRADVLVRFQQSLETLNKVYQETKRSRWAIYGMNAWERTPPWIKLPTMIFLPWFLFISAFYGLSVSMDLLPLWIIGPLVVGLLVKVNMKMSAACQRWLAEKKLKETALLAIEGARTGLLFEVAGTKIGEARLHIMEKTWKGVYFIRSGRFICVFKQYLHRKLIEQQERWIEKFQDWRLVYLRWERTLKNII</sequence>
<keyword evidence="4" id="KW-1185">Reference proteome</keyword>
<gene>
    <name evidence="3" type="ORF">GOP47_0014593</name>
</gene>
<protein>
    <submittedName>
        <fullName evidence="3">Uncharacterized protein</fullName>
    </submittedName>
</protein>
<organism evidence="3 4">
    <name type="scientific">Adiantum capillus-veneris</name>
    <name type="common">Maidenhair fern</name>
    <dbReference type="NCBI Taxonomy" id="13818"/>
    <lineage>
        <taxon>Eukaryota</taxon>
        <taxon>Viridiplantae</taxon>
        <taxon>Streptophyta</taxon>
        <taxon>Embryophyta</taxon>
        <taxon>Tracheophyta</taxon>
        <taxon>Polypodiopsida</taxon>
        <taxon>Polypodiidae</taxon>
        <taxon>Polypodiales</taxon>
        <taxon>Pteridineae</taxon>
        <taxon>Pteridaceae</taxon>
        <taxon>Vittarioideae</taxon>
        <taxon>Adiantum</taxon>
    </lineage>
</organism>
<dbReference type="PANTHER" id="PTHR48223">
    <property type="entry name" value="DEFECTIVE 2759, PUTATIVE ISOFORM 1-RELATED"/>
    <property type="match status" value="1"/>
</dbReference>
<feature type="chain" id="PRO_5038417613" evidence="2">
    <location>
        <begin position="17"/>
        <end position="277"/>
    </location>
</feature>
<evidence type="ECO:0000313" key="3">
    <source>
        <dbReference type="EMBL" id="KAI5070250.1"/>
    </source>
</evidence>
<dbReference type="AlphaFoldDB" id="A0A9D4ULZ3"/>